<protein>
    <submittedName>
        <fullName evidence="2">Uncharacterized protein</fullName>
    </submittedName>
</protein>
<keyword evidence="1" id="KW-0812">Transmembrane</keyword>
<dbReference type="Proteomes" id="UP000533637">
    <property type="component" value="Unassembled WGS sequence"/>
</dbReference>
<keyword evidence="3" id="KW-1185">Reference proteome</keyword>
<feature type="transmembrane region" description="Helical" evidence="1">
    <location>
        <begin position="6"/>
        <end position="24"/>
    </location>
</feature>
<sequence length="93" mass="10732">MKGAENYIYGYTPFGFFIYICFVLKKQSVAAHSHVKNISVNDIILNTKSRQFHSNRVVDNKRSCSLSCYIRTYTHGCTYISNKERGYVVCIGY</sequence>
<proteinExistence type="predicted"/>
<evidence type="ECO:0000256" key="1">
    <source>
        <dbReference type="SAM" id="Phobius"/>
    </source>
</evidence>
<accession>A0ABR6KKC3</accession>
<dbReference type="EMBL" id="JACHOC010000002">
    <property type="protein sequence ID" value="MBB4621254.1"/>
    <property type="molecule type" value="Genomic_DNA"/>
</dbReference>
<keyword evidence="1" id="KW-1133">Transmembrane helix</keyword>
<keyword evidence="1" id="KW-0472">Membrane</keyword>
<comment type="caution">
    <text evidence="2">The sequence shown here is derived from an EMBL/GenBank/DDBJ whole genome shotgun (WGS) entry which is preliminary data.</text>
</comment>
<gene>
    <name evidence="2" type="ORF">GGQ57_001148</name>
</gene>
<evidence type="ECO:0000313" key="3">
    <source>
        <dbReference type="Proteomes" id="UP000533637"/>
    </source>
</evidence>
<evidence type="ECO:0000313" key="2">
    <source>
        <dbReference type="EMBL" id="MBB4621254.1"/>
    </source>
</evidence>
<reference evidence="2 3" key="1">
    <citation type="submission" date="2020-08" db="EMBL/GenBank/DDBJ databases">
        <title>Genomic Encyclopedia of Type Strains, Phase IV (KMG-IV): sequencing the most valuable type-strain genomes for metagenomic binning, comparative biology and taxonomic classification.</title>
        <authorList>
            <person name="Goeker M."/>
        </authorList>
    </citation>
    <scope>NUCLEOTIDE SEQUENCE [LARGE SCALE GENOMIC DNA]</scope>
    <source>
        <strain evidence="2 3">DSM 102983</strain>
    </source>
</reference>
<name>A0ABR6KKC3_9BACT</name>
<organism evidence="2 3">
    <name type="scientific">Parabacteroides faecis</name>
    <dbReference type="NCBI Taxonomy" id="1217282"/>
    <lineage>
        <taxon>Bacteria</taxon>
        <taxon>Pseudomonadati</taxon>
        <taxon>Bacteroidota</taxon>
        <taxon>Bacteroidia</taxon>
        <taxon>Bacteroidales</taxon>
        <taxon>Tannerellaceae</taxon>
        <taxon>Parabacteroides</taxon>
    </lineage>
</organism>